<evidence type="ECO:0000256" key="1">
    <source>
        <dbReference type="SAM" id="MobiDB-lite"/>
    </source>
</evidence>
<evidence type="ECO:0000313" key="3">
    <source>
        <dbReference type="Proteomes" id="UP000069272"/>
    </source>
</evidence>
<dbReference type="EnsemblMetazoa" id="AALB014435-RA">
    <property type="protein sequence ID" value="AALB014435-PA"/>
    <property type="gene ID" value="AALB014435"/>
</dbReference>
<name>A0A182FXR8_ANOAL</name>
<dbReference type="AlphaFoldDB" id="A0A182FXR8"/>
<organism evidence="2 3">
    <name type="scientific">Anopheles albimanus</name>
    <name type="common">New world malaria mosquito</name>
    <dbReference type="NCBI Taxonomy" id="7167"/>
    <lineage>
        <taxon>Eukaryota</taxon>
        <taxon>Metazoa</taxon>
        <taxon>Ecdysozoa</taxon>
        <taxon>Arthropoda</taxon>
        <taxon>Hexapoda</taxon>
        <taxon>Insecta</taxon>
        <taxon>Pterygota</taxon>
        <taxon>Neoptera</taxon>
        <taxon>Endopterygota</taxon>
        <taxon>Diptera</taxon>
        <taxon>Nematocera</taxon>
        <taxon>Culicoidea</taxon>
        <taxon>Culicidae</taxon>
        <taxon>Anophelinae</taxon>
        <taxon>Anopheles</taxon>
    </lineage>
</organism>
<sequence>MLADWPGELPPRAGHPARLQRTGPRARCCEIDAGRKHRKTEAGGEIRLPCPPRSNRISHLAGSHQRQTAHAIPAATIETMVLPFAAGVVRFDDRHRPPTGIRSLLKGRATARLTDRSHPFVGTSSYARMTH</sequence>
<feature type="compositionally biased region" description="Basic and acidic residues" evidence="1">
    <location>
        <begin position="33"/>
        <end position="44"/>
    </location>
</feature>
<keyword evidence="3" id="KW-1185">Reference proteome</keyword>
<feature type="region of interest" description="Disordered" evidence="1">
    <location>
        <begin position="1"/>
        <end position="21"/>
    </location>
</feature>
<protein>
    <submittedName>
        <fullName evidence="2">Uncharacterized protein</fullName>
    </submittedName>
</protein>
<proteinExistence type="predicted"/>
<dbReference type="VEuPathDB" id="VectorBase:AALB014435"/>
<accession>A0A182FXR8</accession>
<reference evidence="2" key="2">
    <citation type="submission" date="2022-08" db="UniProtKB">
        <authorList>
            <consortium name="EnsemblMetazoa"/>
        </authorList>
    </citation>
    <scope>IDENTIFICATION</scope>
    <source>
        <strain evidence="2">STECLA/ALBI9_A</strain>
    </source>
</reference>
<evidence type="ECO:0000313" key="2">
    <source>
        <dbReference type="EnsemblMetazoa" id="AALB014435-PA"/>
    </source>
</evidence>
<dbReference type="Proteomes" id="UP000069272">
    <property type="component" value="Chromosome 3L"/>
</dbReference>
<feature type="region of interest" description="Disordered" evidence="1">
    <location>
        <begin position="33"/>
        <end position="53"/>
    </location>
</feature>
<reference evidence="2 3" key="1">
    <citation type="journal article" date="2017" name="G3 (Bethesda)">
        <title>The Physical Genome Mapping of Anopheles albimanus Corrected Scaffold Misassemblies and Identified Interarm Rearrangements in Genus Anopheles.</title>
        <authorList>
            <person name="Artemov G.N."/>
            <person name="Peery A.N."/>
            <person name="Jiang X."/>
            <person name="Tu Z."/>
            <person name="Stegniy V.N."/>
            <person name="Sharakhova M.V."/>
            <person name="Sharakhov I.V."/>
        </authorList>
    </citation>
    <scope>NUCLEOTIDE SEQUENCE [LARGE SCALE GENOMIC DNA]</scope>
    <source>
        <strain evidence="2 3">ALBI9_A</strain>
    </source>
</reference>